<gene>
    <name evidence="2" type="ORF">FE257_008994</name>
</gene>
<accession>A0AAD4CX05</accession>
<name>A0AAD4CX05_ASPNN</name>
<reference evidence="2" key="2">
    <citation type="submission" date="2020-02" db="EMBL/GenBank/DDBJ databases">
        <authorList>
            <person name="Gilchrist C.L.M."/>
            <person name="Chooi Y.-H."/>
        </authorList>
    </citation>
    <scope>NUCLEOTIDE SEQUENCE</scope>
    <source>
        <strain evidence="2">MST-FP2251</strain>
    </source>
</reference>
<dbReference type="PANTHER" id="PTHR48079">
    <property type="entry name" value="PROTEIN YEEZ"/>
    <property type="match status" value="1"/>
</dbReference>
<dbReference type="Gene3D" id="3.40.50.720">
    <property type="entry name" value="NAD(P)-binding Rossmann-like Domain"/>
    <property type="match status" value="1"/>
</dbReference>
<dbReference type="PANTHER" id="PTHR48079:SF8">
    <property type="entry name" value="NAD(P)-BINDING DOMAIN-CONTAINING PROTEIN"/>
    <property type="match status" value="1"/>
</dbReference>
<dbReference type="InterPro" id="IPR016040">
    <property type="entry name" value="NAD(P)-bd_dom"/>
</dbReference>
<dbReference type="InterPro" id="IPR036291">
    <property type="entry name" value="NAD(P)-bd_dom_sf"/>
</dbReference>
<evidence type="ECO:0000259" key="1">
    <source>
        <dbReference type="Pfam" id="PF13460"/>
    </source>
</evidence>
<keyword evidence="3" id="KW-1185">Reference proteome</keyword>
<feature type="domain" description="NAD(P)-binding" evidence="1">
    <location>
        <begin position="8"/>
        <end position="82"/>
    </location>
</feature>
<comment type="caution">
    <text evidence="2">The sequence shown here is derived from an EMBL/GenBank/DDBJ whole genome shotgun (WGS) entry which is preliminary data.</text>
</comment>
<reference evidence="2" key="1">
    <citation type="journal article" date="2019" name="Beilstein J. Org. Chem.">
        <title>Nanangenines: drimane sesquiterpenoids as the dominant metabolite cohort of a novel Australian fungus, Aspergillus nanangensis.</title>
        <authorList>
            <person name="Lacey H.J."/>
            <person name="Gilchrist C.L.M."/>
            <person name="Crombie A."/>
            <person name="Kalaitzis J.A."/>
            <person name="Vuong D."/>
            <person name="Rutledge P.J."/>
            <person name="Turner P."/>
            <person name="Pitt J.I."/>
            <person name="Lacey E."/>
            <person name="Chooi Y.H."/>
            <person name="Piggott A.M."/>
        </authorList>
    </citation>
    <scope>NUCLEOTIDE SEQUENCE</scope>
    <source>
        <strain evidence="2">MST-FP2251</strain>
    </source>
</reference>
<dbReference type="AlphaFoldDB" id="A0AAD4CX05"/>
<protein>
    <recommendedName>
        <fullName evidence="1">NAD(P)-binding domain-containing protein</fullName>
    </recommendedName>
</protein>
<organism evidence="2 3">
    <name type="scientific">Aspergillus nanangensis</name>
    <dbReference type="NCBI Taxonomy" id="2582783"/>
    <lineage>
        <taxon>Eukaryota</taxon>
        <taxon>Fungi</taxon>
        <taxon>Dikarya</taxon>
        <taxon>Ascomycota</taxon>
        <taxon>Pezizomycotina</taxon>
        <taxon>Eurotiomycetes</taxon>
        <taxon>Eurotiomycetidae</taxon>
        <taxon>Eurotiales</taxon>
        <taxon>Aspergillaceae</taxon>
        <taxon>Aspergillus</taxon>
        <taxon>Aspergillus subgen. Circumdati</taxon>
    </lineage>
</organism>
<dbReference type="InterPro" id="IPR051783">
    <property type="entry name" value="NAD(P)-dependent_oxidoreduct"/>
</dbReference>
<dbReference type="GO" id="GO:0004029">
    <property type="term" value="F:aldehyde dehydrogenase (NAD+) activity"/>
    <property type="evidence" value="ECO:0007669"/>
    <property type="project" value="TreeGrafter"/>
</dbReference>
<proteinExistence type="predicted"/>
<dbReference type="Pfam" id="PF13460">
    <property type="entry name" value="NAD_binding_10"/>
    <property type="match status" value="1"/>
</dbReference>
<evidence type="ECO:0000313" key="3">
    <source>
        <dbReference type="Proteomes" id="UP001194746"/>
    </source>
</evidence>
<dbReference type="SUPFAM" id="SSF51735">
    <property type="entry name" value="NAD(P)-binding Rossmann-fold domains"/>
    <property type="match status" value="1"/>
</dbReference>
<evidence type="ECO:0000313" key="2">
    <source>
        <dbReference type="EMBL" id="KAF9894022.1"/>
    </source>
</evidence>
<dbReference type="EMBL" id="VCAU01000005">
    <property type="protein sequence ID" value="KAF9894022.1"/>
    <property type="molecule type" value="Genomic_DNA"/>
</dbReference>
<sequence>MSRIFLTGASGYVGGDILHLLQSKHPQHKCSVLLRDSAKAAAISKVYPDVRVVLGDLDSASLIEEEVRQSDIIINAASSGHIKCVEAIGRGLASRTTPTPAHWIQISGASLLSIPDIVNGTFGEPTDKVYSDVDGVHELQDLIRQNSSTRLVDNYLLGVSGYKTAVIFPPIIYGQGRGVTKQRSVQVPELSRVTLQGRAAVQVGRGESTWSNVHISDLGDLFVKLVEKAVQGDEGDIWGQNGLYFPGNAMLNFKTIAQLVANAAYDMKLVDSNEVNEVSASEADSLTAKGSVFWGTNAQQDSQRARRLLGWAPQGLSLEEEIPTTVRVEATSLGLLG</sequence>
<dbReference type="Proteomes" id="UP001194746">
    <property type="component" value="Unassembled WGS sequence"/>
</dbReference>
<dbReference type="GO" id="GO:0005737">
    <property type="term" value="C:cytoplasm"/>
    <property type="evidence" value="ECO:0007669"/>
    <property type="project" value="TreeGrafter"/>
</dbReference>